<keyword evidence="2" id="KW-1185">Reference proteome</keyword>
<evidence type="ECO:0000313" key="2">
    <source>
        <dbReference type="Proteomes" id="UP000694924"/>
    </source>
</evidence>
<dbReference type="Gene3D" id="6.10.250.1400">
    <property type="match status" value="1"/>
</dbReference>
<name>A0ABM1I2E9_POLDO</name>
<evidence type="ECO:0000256" key="1">
    <source>
        <dbReference type="SAM" id="MobiDB-lite"/>
    </source>
</evidence>
<feature type="region of interest" description="Disordered" evidence="1">
    <location>
        <begin position="129"/>
        <end position="150"/>
    </location>
</feature>
<accession>A0ABM1I2E9</accession>
<dbReference type="RefSeq" id="XP_015174386.1">
    <property type="nucleotide sequence ID" value="XM_015318900.1"/>
</dbReference>
<evidence type="ECO:0000313" key="4">
    <source>
        <dbReference type="RefSeq" id="XP_015174386.1"/>
    </source>
</evidence>
<organism evidence="2 4">
    <name type="scientific">Polistes dominula</name>
    <name type="common">European paper wasp</name>
    <name type="synonym">Vespa dominula</name>
    <dbReference type="NCBI Taxonomy" id="743375"/>
    <lineage>
        <taxon>Eukaryota</taxon>
        <taxon>Metazoa</taxon>
        <taxon>Ecdysozoa</taxon>
        <taxon>Arthropoda</taxon>
        <taxon>Hexapoda</taxon>
        <taxon>Insecta</taxon>
        <taxon>Pterygota</taxon>
        <taxon>Neoptera</taxon>
        <taxon>Endopterygota</taxon>
        <taxon>Hymenoptera</taxon>
        <taxon>Apocrita</taxon>
        <taxon>Aculeata</taxon>
        <taxon>Vespoidea</taxon>
        <taxon>Vespidae</taxon>
        <taxon>Polistinae</taxon>
        <taxon>Polistini</taxon>
        <taxon>Polistes</taxon>
    </lineage>
</organism>
<dbReference type="RefSeq" id="XP_015174385.1">
    <property type="nucleotide sequence ID" value="XM_015318899.1"/>
</dbReference>
<dbReference type="GeneID" id="107065312"/>
<gene>
    <name evidence="3 4" type="primary">LOC107065312</name>
</gene>
<proteinExistence type="predicted"/>
<sequence length="255" mass="29761">MSTISLDKLIEKARKLDEGIRELEEEWRFPGAFVGGHENVTEKTEHYVEELMKSLQKTQDDINKMMKDLNISEEDPTNDEVDTFLQEARDVYNTMKTDVDNLETVFQEYGYHYDKDQCSEATATLKLEEIDTKNDSNNSNNKEEEEEEEVVFTPYLSWRKKKLTDKTSLSVSENESLSKKSELLKVMADLNLESKKKERAYGTNDRLLLSAKKEEEKSGESLLMCKQGLTPLRDRPQCQIYSRHFYDLIKKKAKE</sequence>
<dbReference type="Proteomes" id="UP000694924">
    <property type="component" value="Unplaced"/>
</dbReference>
<protein>
    <submittedName>
        <fullName evidence="3 4">Uncharacterized protein LOC107065312</fullName>
    </submittedName>
</protein>
<reference evidence="3 4" key="1">
    <citation type="submission" date="2025-05" db="UniProtKB">
        <authorList>
            <consortium name="RefSeq"/>
        </authorList>
    </citation>
    <scope>IDENTIFICATION</scope>
    <source>
        <tissue evidence="3 4">Whole body</tissue>
    </source>
</reference>
<evidence type="ECO:0000313" key="3">
    <source>
        <dbReference type="RefSeq" id="XP_015174385.1"/>
    </source>
</evidence>